<evidence type="ECO:0000313" key="1">
    <source>
        <dbReference type="EMBL" id="CAP56626.1"/>
    </source>
</evidence>
<gene>
    <name evidence="1" type="ordered locus">GDI2683</name>
</gene>
<dbReference type="AlphaFoldDB" id="A9HPS3"/>
<dbReference type="KEGG" id="gdi:GDI2683"/>
<organism evidence="1 2">
    <name type="scientific">Gluconacetobacter diazotrophicus (strain ATCC 49037 / DSM 5601 / CCUG 37298 / CIP 103539 / LMG 7603 / PAl5)</name>
    <dbReference type="NCBI Taxonomy" id="272568"/>
    <lineage>
        <taxon>Bacteria</taxon>
        <taxon>Pseudomonadati</taxon>
        <taxon>Pseudomonadota</taxon>
        <taxon>Alphaproteobacteria</taxon>
        <taxon>Acetobacterales</taxon>
        <taxon>Acetobacteraceae</taxon>
        <taxon>Gluconacetobacter</taxon>
    </lineage>
</organism>
<accession>A9HPS3</accession>
<evidence type="ECO:0000313" key="2">
    <source>
        <dbReference type="Proteomes" id="UP000001176"/>
    </source>
</evidence>
<protein>
    <submittedName>
        <fullName evidence="1">Uncharacterized protein</fullName>
    </submittedName>
</protein>
<name>A9HPS3_GLUDA</name>
<keyword evidence="2" id="KW-1185">Reference proteome</keyword>
<reference evidence="1 2" key="1">
    <citation type="journal article" date="2009" name="BMC Genomics">
        <title>Complete genome sequence of the sugarcane nitrogen-fixing endophyte Gluconacetobacter diazotrophicus Pal5.</title>
        <authorList>
            <person name="Bertalan M."/>
            <person name="Albano R."/>
            <person name="Padua V."/>
            <person name="Rouws L."/>
            <person name="Rojas C."/>
            <person name="Hemerly A."/>
            <person name="Teixeira K."/>
            <person name="Schwab S."/>
            <person name="Araujo J."/>
            <person name="Oliveira A."/>
            <person name="Franca L."/>
            <person name="Magalhaes V."/>
            <person name="Alqueres S."/>
            <person name="Cardoso A."/>
            <person name="Almeida W."/>
            <person name="Loureiro M.M."/>
            <person name="Nogueira E."/>
            <person name="Cidade D."/>
            <person name="Oliveira D."/>
            <person name="Simao T."/>
            <person name="Macedo J."/>
            <person name="Valadao A."/>
            <person name="Dreschsel M."/>
            <person name="Freitas F."/>
            <person name="Vidal M."/>
            <person name="Guedes H."/>
            <person name="Rodrigues E."/>
            <person name="Meneses C."/>
            <person name="Brioso P."/>
            <person name="Pozzer L."/>
            <person name="Figueiredo D."/>
            <person name="Montano H."/>
            <person name="Junior J."/>
            <person name="Filho G."/>
            <person name="Flores V."/>
            <person name="Ferreira B."/>
            <person name="Branco A."/>
            <person name="Gonzalez P."/>
            <person name="Guillobel H."/>
            <person name="Lemos M."/>
            <person name="Seibel L."/>
            <person name="Macedo J."/>
            <person name="Alves-Ferreira M."/>
            <person name="Sachetto-Martins G."/>
            <person name="Coelho A."/>
            <person name="Santos E."/>
            <person name="Amaral G."/>
            <person name="Neves A."/>
            <person name="Pacheco A.B."/>
            <person name="Carvalho D."/>
            <person name="Lery L."/>
            <person name="Bisch P."/>
            <person name="Rossle S.C."/>
            <person name="Urmenyi T."/>
            <person name="Kruger W.V."/>
            <person name="Martins O."/>
            <person name="Baldani J.I."/>
            <person name="Ferreira P.C."/>
        </authorList>
    </citation>
    <scope>NUCLEOTIDE SEQUENCE [LARGE SCALE GENOMIC DNA]</scope>
    <source>
        <strain evidence="2">ATCC 49037 / DSM 5601 / CCUG 37298 / CIP 103539 / LMG 7603 / PAl5</strain>
    </source>
</reference>
<proteinExistence type="predicted"/>
<dbReference type="Proteomes" id="UP000001176">
    <property type="component" value="Chromosome"/>
</dbReference>
<sequence length="38" mass="4177">MGVYWQILIIDQKNPSDTFNSCCDSYAVHAICCGLAPV</sequence>
<dbReference type="EMBL" id="AM889285">
    <property type="protein sequence ID" value="CAP56626.1"/>
    <property type="molecule type" value="Genomic_DNA"/>
</dbReference>